<evidence type="ECO:0000313" key="3">
    <source>
        <dbReference type="Proteomes" id="UP000886520"/>
    </source>
</evidence>
<dbReference type="AlphaFoldDB" id="A0A9D4U704"/>
<feature type="region of interest" description="Disordered" evidence="1">
    <location>
        <begin position="1"/>
        <end position="36"/>
    </location>
</feature>
<protein>
    <submittedName>
        <fullName evidence="2">Uncharacterized protein</fullName>
    </submittedName>
</protein>
<organism evidence="2 3">
    <name type="scientific">Adiantum capillus-veneris</name>
    <name type="common">Maidenhair fern</name>
    <dbReference type="NCBI Taxonomy" id="13818"/>
    <lineage>
        <taxon>Eukaryota</taxon>
        <taxon>Viridiplantae</taxon>
        <taxon>Streptophyta</taxon>
        <taxon>Embryophyta</taxon>
        <taxon>Tracheophyta</taxon>
        <taxon>Polypodiopsida</taxon>
        <taxon>Polypodiidae</taxon>
        <taxon>Polypodiales</taxon>
        <taxon>Pteridineae</taxon>
        <taxon>Pteridaceae</taxon>
        <taxon>Vittarioideae</taxon>
        <taxon>Adiantum</taxon>
    </lineage>
</organism>
<dbReference type="Proteomes" id="UP000886520">
    <property type="component" value="Chromosome 22"/>
</dbReference>
<keyword evidence="3" id="KW-1185">Reference proteome</keyword>
<sequence>MGDSLDNLYASSDEYEDDGIDDNTETSSEEGITNTELGLLLHTQNDTEQDAIAGDYDIRDGTSKKRSYVHRVRPRKKTGNAHAFNKKCDAANIHKVATIDCCEMKCC</sequence>
<gene>
    <name evidence="2" type="ORF">GOP47_0022711</name>
</gene>
<feature type="compositionally biased region" description="Acidic residues" evidence="1">
    <location>
        <begin position="13"/>
        <end position="28"/>
    </location>
</feature>
<proteinExistence type="predicted"/>
<reference evidence="2" key="1">
    <citation type="submission" date="2021-01" db="EMBL/GenBank/DDBJ databases">
        <title>Adiantum capillus-veneris genome.</title>
        <authorList>
            <person name="Fang Y."/>
            <person name="Liao Q."/>
        </authorList>
    </citation>
    <scope>NUCLEOTIDE SEQUENCE</scope>
    <source>
        <strain evidence="2">H3</strain>
        <tissue evidence="2">Leaf</tissue>
    </source>
</reference>
<evidence type="ECO:0000256" key="1">
    <source>
        <dbReference type="SAM" id="MobiDB-lite"/>
    </source>
</evidence>
<name>A0A9D4U704_ADICA</name>
<comment type="caution">
    <text evidence="2">The sequence shown here is derived from an EMBL/GenBank/DDBJ whole genome shotgun (WGS) entry which is preliminary data.</text>
</comment>
<dbReference type="EMBL" id="JABFUD020000022">
    <property type="protein sequence ID" value="KAI5062172.1"/>
    <property type="molecule type" value="Genomic_DNA"/>
</dbReference>
<evidence type="ECO:0000313" key="2">
    <source>
        <dbReference type="EMBL" id="KAI5062172.1"/>
    </source>
</evidence>
<accession>A0A9D4U704</accession>